<dbReference type="AlphaFoldDB" id="A0A139MY54"/>
<dbReference type="PATRIC" id="fig|45634.12.peg.1947"/>
<gene>
    <name evidence="1" type="ORF">SCRDD08_01868</name>
</gene>
<evidence type="ECO:0000313" key="1">
    <source>
        <dbReference type="EMBL" id="KXT68663.1"/>
    </source>
</evidence>
<evidence type="ECO:0008006" key="3">
    <source>
        <dbReference type="Google" id="ProtNLM"/>
    </source>
</evidence>
<comment type="caution">
    <text evidence="1">The sequence shown here is derived from an EMBL/GenBank/DDBJ whole genome shotgun (WGS) entry which is preliminary data.</text>
</comment>
<name>A0A139MY54_STRCR</name>
<evidence type="ECO:0000313" key="2">
    <source>
        <dbReference type="Proteomes" id="UP000070377"/>
    </source>
</evidence>
<protein>
    <recommendedName>
        <fullName evidence="3">Thiol-disulfide isomerase</fullName>
    </recommendedName>
</protein>
<dbReference type="EMBL" id="LQRD01000069">
    <property type="protein sequence ID" value="KXT68663.1"/>
    <property type="molecule type" value="Genomic_DNA"/>
</dbReference>
<dbReference type="Proteomes" id="UP000070377">
    <property type="component" value="Unassembled WGS sequence"/>
</dbReference>
<sequence length="176" mass="20540">MFVKFKRYKYLTIVLSLLLILIPSYFAYERYQYDAFKRAYEQKTIYEQLDILMNSTRYVNAVRKAGYSIDDYNVKMMERISSIETKGGQPVTIISPDDGVTMITVKKIGTTPNVTSTFQFNNELELEYVGYMKIDSTSQERIEVDDETTNKIADEVRAEAKAMLKDIYQSMYPNEK</sequence>
<reference evidence="1 2" key="1">
    <citation type="submission" date="2016-01" db="EMBL/GenBank/DDBJ databases">
        <title>Highly variable Streptococcus oralis are common among viridans streptococci isolated from primates.</title>
        <authorList>
            <person name="Denapaite D."/>
            <person name="Rieger M."/>
            <person name="Koendgen S."/>
            <person name="Brueckner R."/>
            <person name="Ochigava I."/>
            <person name="Kappeler P."/>
            <person name="Maetz-Rensing K."/>
            <person name="Leendertz F."/>
            <person name="Hakenbeck R."/>
        </authorList>
    </citation>
    <scope>NUCLEOTIDE SEQUENCE [LARGE SCALE GENOMIC DNA]</scope>
    <source>
        <strain evidence="1 2">DD08</strain>
    </source>
</reference>
<accession>A0A139MY54</accession>
<dbReference type="STRING" id="45634.SCRDD08_01868"/>
<organism evidence="1 2">
    <name type="scientific">Streptococcus cristatus</name>
    <dbReference type="NCBI Taxonomy" id="45634"/>
    <lineage>
        <taxon>Bacteria</taxon>
        <taxon>Bacillati</taxon>
        <taxon>Bacillota</taxon>
        <taxon>Bacilli</taxon>
        <taxon>Lactobacillales</taxon>
        <taxon>Streptococcaceae</taxon>
        <taxon>Streptococcus</taxon>
    </lineage>
</organism>
<proteinExistence type="predicted"/>